<reference evidence="7" key="2">
    <citation type="submission" date="2022-10" db="EMBL/GenBank/DDBJ databases">
        <authorList>
            <consortium name="ENA_rothamsted_submissions"/>
            <consortium name="culmorum"/>
            <person name="King R."/>
        </authorList>
    </citation>
    <scope>NUCLEOTIDE SEQUENCE</scope>
</reference>
<dbReference type="SUPFAM" id="SSF52540">
    <property type="entry name" value="P-loop containing nucleoside triphosphate hydrolases"/>
    <property type="match status" value="1"/>
</dbReference>
<dbReference type="AlphaFoldDB" id="A0A9N9RHL0"/>
<organism evidence="7 8">
    <name type="scientific">Diatraea saccharalis</name>
    <name type="common">sugarcane borer</name>
    <dbReference type="NCBI Taxonomy" id="40085"/>
    <lineage>
        <taxon>Eukaryota</taxon>
        <taxon>Metazoa</taxon>
        <taxon>Ecdysozoa</taxon>
        <taxon>Arthropoda</taxon>
        <taxon>Hexapoda</taxon>
        <taxon>Insecta</taxon>
        <taxon>Pterygota</taxon>
        <taxon>Neoptera</taxon>
        <taxon>Endopterygota</taxon>
        <taxon>Lepidoptera</taxon>
        <taxon>Glossata</taxon>
        <taxon>Ditrysia</taxon>
        <taxon>Pyraloidea</taxon>
        <taxon>Crambidae</taxon>
        <taxon>Crambinae</taxon>
        <taxon>Diatraea</taxon>
    </lineage>
</organism>
<dbReference type="InterPro" id="IPR017261">
    <property type="entry name" value="DNA_mismatch_repair_MutS/MSH"/>
</dbReference>
<evidence type="ECO:0000256" key="3">
    <source>
        <dbReference type="ARBA" id="ARBA00022840"/>
    </source>
</evidence>
<keyword evidence="4" id="KW-0238">DNA-binding</keyword>
<gene>
    <name evidence="7" type="ORF">DIATSA_LOCUS13991</name>
</gene>
<comment type="similarity">
    <text evidence="1">Belongs to the DNA mismatch repair MutS family.</text>
</comment>
<reference evidence="7" key="1">
    <citation type="submission" date="2021-12" db="EMBL/GenBank/DDBJ databases">
        <authorList>
            <person name="King R."/>
        </authorList>
    </citation>
    <scope>NUCLEOTIDE SEQUENCE</scope>
</reference>
<dbReference type="PROSITE" id="PS00486">
    <property type="entry name" value="DNA_MISMATCH_REPAIR_2"/>
    <property type="match status" value="1"/>
</dbReference>
<dbReference type="GO" id="GO:0030983">
    <property type="term" value="F:mismatched DNA binding"/>
    <property type="evidence" value="ECO:0007669"/>
    <property type="project" value="InterPro"/>
</dbReference>
<keyword evidence="8" id="KW-1185">Reference proteome</keyword>
<dbReference type="SUPFAM" id="SSF48334">
    <property type="entry name" value="DNA repair protein MutS, domain III"/>
    <property type="match status" value="1"/>
</dbReference>
<keyword evidence="2" id="KW-0547">Nucleotide-binding</keyword>
<evidence type="ECO:0000256" key="4">
    <source>
        <dbReference type="ARBA" id="ARBA00023125"/>
    </source>
</evidence>
<dbReference type="InterPro" id="IPR027417">
    <property type="entry name" value="P-loop_NTPase"/>
</dbReference>
<dbReference type="InterPro" id="IPR007696">
    <property type="entry name" value="DNA_mismatch_repair_MutS_core"/>
</dbReference>
<proteinExistence type="inferred from homology"/>
<accession>A0A9N9RHL0</accession>
<dbReference type="OrthoDB" id="29596at2759"/>
<name>A0A9N9RHL0_9NEOP</name>
<feature type="domain" description="DNA mismatch repair proteins mutS family" evidence="6">
    <location>
        <begin position="612"/>
        <end position="628"/>
    </location>
</feature>
<evidence type="ECO:0000313" key="7">
    <source>
        <dbReference type="EMBL" id="CAG9796838.1"/>
    </source>
</evidence>
<dbReference type="Gene3D" id="3.40.50.300">
    <property type="entry name" value="P-loop containing nucleotide triphosphate hydrolases"/>
    <property type="match status" value="1"/>
</dbReference>
<evidence type="ECO:0000259" key="6">
    <source>
        <dbReference type="PROSITE" id="PS00486"/>
    </source>
</evidence>
<protein>
    <recommendedName>
        <fullName evidence="6">DNA mismatch repair proteins mutS family domain-containing protein</fullName>
    </recommendedName>
</protein>
<dbReference type="SMART" id="SM00534">
    <property type="entry name" value="MUTSac"/>
    <property type="match status" value="1"/>
</dbReference>
<dbReference type="EMBL" id="OU893340">
    <property type="protein sequence ID" value="CAG9796838.1"/>
    <property type="molecule type" value="Genomic_DNA"/>
</dbReference>
<dbReference type="Pfam" id="PF00488">
    <property type="entry name" value="MutS_V"/>
    <property type="match status" value="1"/>
</dbReference>
<evidence type="ECO:0000256" key="1">
    <source>
        <dbReference type="ARBA" id="ARBA00006271"/>
    </source>
</evidence>
<dbReference type="PIRSF" id="PIRSF037677">
    <property type="entry name" value="DNA_mis_repair_Msh6"/>
    <property type="match status" value="1"/>
</dbReference>
<dbReference type="GO" id="GO:0051026">
    <property type="term" value="P:chiasma assembly"/>
    <property type="evidence" value="ECO:0007669"/>
    <property type="project" value="TreeGrafter"/>
</dbReference>
<dbReference type="GO" id="GO:0005524">
    <property type="term" value="F:ATP binding"/>
    <property type="evidence" value="ECO:0007669"/>
    <property type="project" value="UniProtKB-KW"/>
</dbReference>
<evidence type="ECO:0000256" key="2">
    <source>
        <dbReference type="ARBA" id="ARBA00022741"/>
    </source>
</evidence>
<evidence type="ECO:0000313" key="8">
    <source>
        <dbReference type="Proteomes" id="UP001153714"/>
    </source>
</evidence>
<dbReference type="SUPFAM" id="SSF53150">
    <property type="entry name" value="DNA repair protein MutS, domain II"/>
    <property type="match status" value="1"/>
</dbReference>
<dbReference type="GO" id="GO:0005634">
    <property type="term" value="C:nucleus"/>
    <property type="evidence" value="ECO:0007669"/>
    <property type="project" value="TreeGrafter"/>
</dbReference>
<sequence length="754" mass="84677">MDIDTENTSARPVFSSSTSNPESNQTNSHFIIAECRRNTDVSTNQNITNNQETSEESDAEEKLLAVYCRGGKLGAAYHTIQTGELFILDEIVDRPPEYQMFLNLFRQVDPSRILLEGKAQGSFVQTVKKTVFGNSDDEATCKLIFISSREYTCKRRIHSLSLPYEPNNCSEEERSLFLRTVVDFSQTQSVHALGALLRYLDLNWSAIIMDLHSKPEYMSLKKISLADILTIDEDTYRGLQIFSPVSHPSGFKRGARGTSREGLSLYQMFKRCSSRIGQARMRVLMQHPTTDIEILTRRQEVVAFFMRPQSDVVSRNICSSLRYIRNVNMALYMNRIIDFDLTKSEGKFTVKAGVDPELDRKKQTMASLHGLMSETAKIELERLPEFVEECTMLYMPHLGYLLGVRAWPNMVPGQKELPGMKFMATEVLDVHNITTVPELDVMIGDAYPEIVAHETRIMMRLTTIVLQNLNTLAGLVDKCTELDCLIAISKVSKEFGFIQPTLVSDKVLSIKQGRHPLAAATCEAFVPNDTDSSLETGFVKILTGPNSSGKSVYMKQIAHIGSFVPAERATIGVVSHIYTRIHSTECVAAHMSAFLIDLRQMALALQESTSNSLIIIDEFGKGTSEVDGLSLLAACLNTFLYQGEQCPHLFVSTHFLEIQKFIINTPIAKFLRFEHTLQDGEPVFLFRLVEGIAESSFAHQVAEASGITPNVVQRAQQVFDCVKNNKLPPENKKITTKLQSFIEIIKNELLSEDI</sequence>
<dbReference type="Proteomes" id="UP001153714">
    <property type="component" value="Chromosome 9"/>
</dbReference>
<dbReference type="PANTHER" id="PTHR11361">
    <property type="entry name" value="DNA MISMATCH REPAIR PROTEIN MUTS FAMILY MEMBER"/>
    <property type="match status" value="1"/>
</dbReference>
<feature type="region of interest" description="Disordered" evidence="5">
    <location>
        <begin position="1"/>
        <end position="26"/>
    </location>
</feature>
<dbReference type="Gene3D" id="1.10.1420.10">
    <property type="match status" value="1"/>
</dbReference>
<dbReference type="GO" id="GO:0140664">
    <property type="term" value="F:ATP-dependent DNA damage sensor activity"/>
    <property type="evidence" value="ECO:0007669"/>
    <property type="project" value="InterPro"/>
</dbReference>
<dbReference type="GO" id="GO:0006298">
    <property type="term" value="P:mismatch repair"/>
    <property type="evidence" value="ECO:0007669"/>
    <property type="project" value="InterPro"/>
</dbReference>
<dbReference type="SMART" id="SM00533">
    <property type="entry name" value="MUTSd"/>
    <property type="match status" value="1"/>
</dbReference>
<keyword evidence="3" id="KW-0067">ATP-binding</keyword>
<dbReference type="InterPro" id="IPR036187">
    <property type="entry name" value="DNA_mismatch_repair_MutS_sf"/>
</dbReference>
<dbReference type="InterPro" id="IPR045076">
    <property type="entry name" value="MutS"/>
</dbReference>
<dbReference type="InterPro" id="IPR000432">
    <property type="entry name" value="DNA_mismatch_repair_MutS_C"/>
</dbReference>
<evidence type="ECO:0000256" key="5">
    <source>
        <dbReference type="SAM" id="MobiDB-lite"/>
    </source>
</evidence>
<dbReference type="InterPro" id="IPR036678">
    <property type="entry name" value="MutS_con_dom_sf"/>
</dbReference>
<dbReference type="PANTHER" id="PTHR11361:SF20">
    <property type="entry name" value="MUTS PROTEIN HOMOLOG 5"/>
    <property type="match status" value="1"/>
</dbReference>
<dbReference type="Pfam" id="PF05192">
    <property type="entry name" value="MutS_III"/>
    <property type="match status" value="1"/>
</dbReference>